<dbReference type="PRINTS" id="PR00080">
    <property type="entry name" value="SDRFAMILY"/>
</dbReference>
<dbReference type="PRINTS" id="PR00081">
    <property type="entry name" value="GDHRDH"/>
</dbReference>
<dbReference type="Gene3D" id="3.40.50.720">
    <property type="entry name" value="NAD(P)-binding Rossmann-like Domain"/>
    <property type="match status" value="1"/>
</dbReference>
<dbReference type="InterPro" id="IPR002347">
    <property type="entry name" value="SDR_fam"/>
</dbReference>
<evidence type="ECO:0000313" key="5">
    <source>
        <dbReference type="EMBL" id="MBB3860427.1"/>
    </source>
</evidence>
<dbReference type="PROSITE" id="PS00061">
    <property type="entry name" value="ADH_SHORT"/>
    <property type="match status" value="1"/>
</dbReference>
<keyword evidence="3" id="KW-0560">Oxidoreductase</keyword>
<dbReference type="EMBL" id="JACICY010000003">
    <property type="protein sequence ID" value="MBB3860427.1"/>
    <property type="molecule type" value="Genomic_DNA"/>
</dbReference>
<dbReference type="InterPro" id="IPR020904">
    <property type="entry name" value="Sc_DH/Rdtase_CS"/>
</dbReference>
<dbReference type="AlphaFoldDB" id="A0A7W5ZW14"/>
<evidence type="ECO:0000256" key="4">
    <source>
        <dbReference type="RuleBase" id="RU000363"/>
    </source>
</evidence>
<dbReference type="PANTHER" id="PTHR43618">
    <property type="entry name" value="7-ALPHA-HYDROXYSTEROID DEHYDROGENASE"/>
    <property type="match status" value="1"/>
</dbReference>
<evidence type="ECO:0000256" key="2">
    <source>
        <dbReference type="ARBA" id="ARBA00022857"/>
    </source>
</evidence>
<evidence type="ECO:0000313" key="6">
    <source>
        <dbReference type="Proteomes" id="UP000562395"/>
    </source>
</evidence>
<keyword evidence="6" id="KW-1185">Reference proteome</keyword>
<dbReference type="InterPro" id="IPR052178">
    <property type="entry name" value="Sec_Metab_Biosynth_SDR"/>
</dbReference>
<dbReference type="GO" id="GO:0016491">
    <property type="term" value="F:oxidoreductase activity"/>
    <property type="evidence" value="ECO:0007669"/>
    <property type="project" value="UniProtKB-KW"/>
</dbReference>
<proteinExistence type="inferred from homology"/>
<evidence type="ECO:0000256" key="3">
    <source>
        <dbReference type="ARBA" id="ARBA00023002"/>
    </source>
</evidence>
<protein>
    <submittedName>
        <fullName evidence="5">NAD(P)-dependent dehydrogenase (Short-subunit alcohol dehydrogenase family)</fullName>
    </submittedName>
</protein>
<reference evidence="5 6" key="1">
    <citation type="submission" date="2020-08" db="EMBL/GenBank/DDBJ databases">
        <title>Genomic Encyclopedia of Type Strains, Phase IV (KMG-IV): sequencing the most valuable type-strain genomes for metagenomic binning, comparative biology and taxonomic classification.</title>
        <authorList>
            <person name="Goeker M."/>
        </authorList>
    </citation>
    <scope>NUCLEOTIDE SEQUENCE [LARGE SCALE GENOMIC DNA]</scope>
    <source>
        <strain evidence="5 6">DSM 14552</strain>
    </source>
</reference>
<dbReference type="InterPro" id="IPR036291">
    <property type="entry name" value="NAD(P)-bd_dom_sf"/>
</dbReference>
<dbReference type="RefSeq" id="WP_246385662.1">
    <property type="nucleotide sequence ID" value="NZ_JACICY010000003.1"/>
</dbReference>
<evidence type="ECO:0000256" key="1">
    <source>
        <dbReference type="ARBA" id="ARBA00006484"/>
    </source>
</evidence>
<name>A0A7W5ZW14_9SPHN</name>
<dbReference type="SUPFAM" id="SSF51735">
    <property type="entry name" value="NAD(P)-binding Rossmann-fold domains"/>
    <property type="match status" value="1"/>
</dbReference>
<dbReference type="PANTHER" id="PTHR43618:SF8">
    <property type="entry name" value="7ALPHA-HYDROXYSTEROID DEHYDROGENASE"/>
    <property type="match status" value="1"/>
</dbReference>
<gene>
    <name evidence="5" type="ORF">GGQ88_001693</name>
</gene>
<comment type="similarity">
    <text evidence="1 4">Belongs to the short-chain dehydrogenases/reductases (SDR) family.</text>
</comment>
<dbReference type="Proteomes" id="UP000562395">
    <property type="component" value="Unassembled WGS sequence"/>
</dbReference>
<organism evidence="5 6">
    <name type="scientific">Novosphingobium hassiacum</name>
    <dbReference type="NCBI Taxonomy" id="173676"/>
    <lineage>
        <taxon>Bacteria</taxon>
        <taxon>Pseudomonadati</taxon>
        <taxon>Pseudomonadota</taxon>
        <taxon>Alphaproteobacteria</taxon>
        <taxon>Sphingomonadales</taxon>
        <taxon>Sphingomonadaceae</taxon>
        <taxon>Novosphingobium</taxon>
    </lineage>
</organism>
<dbReference type="Pfam" id="PF00106">
    <property type="entry name" value="adh_short"/>
    <property type="match status" value="1"/>
</dbReference>
<comment type="caution">
    <text evidence="5">The sequence shown here is derived from an EMBL/GenBank/DDBJ whole genome shotgun (WGS) entry which is preliminary data.</text>
</comment>
<accession>A0A7W5ZW14</accession>
<keyword evidence="2" id="KW-0521">NADP</keyword>
<sequence length="296" mass="31131">MERQRCQRWKAGKMLGLQGETGGAGGSGLALARHIPEVPVRQSGVDCQFAIGTTAYLAVFAATRLAARVLVSNHQQSGVEMSDLFGVAGKRVLITGGAQGLGNMIAERLLCAGAEVIITSRKLEASQEAAMALQAHGKCIGLQADLSTADGAVALADQIKALGEPLHVLINNAGKVWGAPLESFPDKAWPDIMSINVQTPFTLTHELLPLLSASATTGDPARIINMGSLVGHVVEKRPAFSYAASKAAIHHLTRILAAHLAASKITVNAIAPGYFSTRMTASMRCRPGRQAARNRT</sequence>